<feature type="region of interest" description="Disordered" evidence="1">
    <location>
        <begin position="17"/>
        <end position="71"/>
    </location>
</feature>
<reference evidence="2" key="3">
    <citation type="submission" date="2022-06" db="UniProtKB">
        <authorList>
            <consortium name="EnsemblPlants"/>
        </authorList>
    </citation>
    <scope>IDENTIFICATION</scope>
</reference>
<proteinExistence type="predicted"/>
<feature type="region of interest" description="Disordered" evidence="1">
    <location>
        <begin position="148"/>
        <end position="205"/>
    </location>
</feature>
<organism evidence="2 3">
    <name type="scientific">Triticum urartu</name>
    <name type="common">Red wild einkorn</name>
    <name type="synonym">Crithodium urartu</name>
    <dbReference type="NCBI Taxonomy" id="4572"/>
    <lineage>
        <taxon>Eukaryota</taxon>
        <taxon>Viridiplantae</taxon>
        <taxon>Streptophyta</taxon>
        <taxon>Embryophyta</taxon>
        <taxon>Tracheophyta</taxon>
        <taxon>Spermatophyta</taxon>
        <taxon>Magnoliopsida</taxon>
        <taxon>Liliopsida</taxon>
        <taxon>Poales</taxon>
        <taxon>Poaceae</taxon>
        <taxon>BOP clade</taxon>
        <taxon>Pooideae</taxon>
        <taxon>Triticodae</taxon>
        <taxon>Triticeae</taxon>
        <taxon>Triticinae</taxon>
        <taxon>Triticum</taxon>
    </lineage>
</organism>
<dbReference type="AlphaFoldDB" id="A0A8R7TP08"/>
<evidence type="ECO:0000313" key="3">
    <source>
        <dbReference type="Proteomes" id="UP000015106"/>
    </source>
</evidence>
<name>A0A8R7TP08_TRIUA</name>
<protein>
    <submittedName>
        <fullName evidence="2">Uncharacterized protein</fullName>
    </submittedName>
</protein>
<dbReference type="Proteomes" id="UP000015106">
    <property type="component" value="Chromosome 2"/>
</dbReference>
<accession>A0A8R7TP08</accession>
<reference evidence="2" key="2">
    <citation type="submission" date="2018-03" db="EMBL/GenBank/DDBJ databases">
        <title>The Triticum urartu genome reveals the dynamic nature of wheat genome evolution.</title>
        <authorList>
            <person name="Ling H."/>
            <person name="Ma B."/>
            <person name="Shi X."/>
            <person name="Liu H."/>
            <person name="Dong L."/>
            <person name="Sun H."/>
            <person name="Cao Y."/>
            <person name="Gao Q."/>
            <person name="Zheng S."/>
            <person name="Li Y."/>
            <person name="Yu Y."/>
            <person name="Du H."/>
            <person name="Qi M."/>
            <person name="Li Y."/>
            <person name="Yu H."/>
            <person name="Cui Y."/>
            <person name="Wang N."/>
            <person name="Chen C."/>
            <person name="Wu H."/>
            <person name="Zhao Y."/>
            <person name="Zhang J."/>
            <person name="Li Y."/>
            <person name="Zhou W."/>
            <person name="Zhang B."/>
            <person name="Hu W."/>
            <person name="Eijk M."/>
            <person name="Tang J."/>
            <person name="Witsenboer H."/>
            <person name="Zhao S."/>
            <person name="Li Z."/>
            <person name="Zhang A."/>
            <person name="Wang D."/>
            <person name="Liang C."/>
        </authorList>
    </citation>
    <scope>NUCLEOTIDE SEQUENCE [LARGE SCALE GENOMIC DNA]</scope>
    <source>
        <strain evidence="2">cv. G1812</strain>
    </source>
</reference>
<keyword evidence="3" id="KW-1185">Reference proteome</keyword>
<feature type="compositionally biased region" description="Acidic residues" evidence="1">
    <location>
        <begin position="170"/>
        <end position="183"/>
    </location>
</feature>
<evidence type="ECO:0000313" key="2">
    <source>
        <dbReference type="EnsemblPlants" id="TuG1812G0200005923.01.T01"/>
    </source>
</evidence>
<sequence length="205" mass="21999">LVCEAASCLRLLSGHAASAAQPSPVSPPSSGHWFPSSRRSPPLPSSRRSPRPQSPTRRRQARRDETGASAASLVQTAAGSILSCSRLAGRLSSCVSLTTAGPVLRRTASNHLPQPPFEQISKNMKRNGAILDLFRKHEEKARKIATEHHTEDIENARCPNSPPPIHSDTDMDTGTEIDVEIEDATPSLPSPQQPSAHVFLGDPGK</sequence>
<dbReference type="EnsemblPlants" id="TuG1812G0200005923.01.T01">
    <property type="protein sequence ID" value="TuG1812G0200005923.01.T01"/>
    <property type="gene ID" value="TuG1812G0200005923.01"/>
</dbReference>
<evidence type="ECO:0000256" key="1">
    <source>
        <dbReference type="SAM" id="MobiDB-lite"/>
    </source>
</evidence>
<dbReference type="Gramene" id="TuG1812G0200005923.01.T01">
    <property type="protein sequence ID" value="TuG1812G0200005923.01.T01"/>
    <property type="gene ID" value="TuG1812G0200005923.01"/>
</dbReference>
<reference evidence="3" key="1">
    <citation type="journal article" date="2013" name="Nature">
        <title>Draft genome of the wheat A-genome progenitor Triticum urartu.</title>
        <authorList>
            <person name="Ling H.Q."/>
            <person name="Zhao S."/>
            <person name="Liu D."/>
            <person name="Wang J."/>
            <person name="Sun H."/>
            <person name="Zhang C."/>
            <person name="Fan H."/>
            <person name="Li D."/>
            <person name="Dong L."/>
            <person name="Tao Y."/>
            <person name="Gao C."/>
            <person name="Wu H."/>
            <person name="Li Y."/>
            <person name="Cui Y."/>
            <person name="Guo X."/>
            <person name="Zheng S."/>
            <person name="Wang B."/>
            <person name="Yu K."/>
            <person name="Liang Q."/>
            <person name="Yang W."/>
            <person name="Lou X."/>
            <person name="Chen J."/>
            <person name="Feng M."/>
            <person name="Jian J."/>
            <person name="Zhang X."/>
            <person name="Luo G."/>
            <person name="Jiang Y."/>
            <person name="Liu J."/>
            <person name="Wang Z."/>
            <person name="Sha Y."/>
            <person name="Zhang B."/>
            <person name="Wu H."/>
            <person name="Tang D."/>
            <person name="Shen Q."/>
            <person name="Xue P."/>
            <person name="Zou S."/>
            <person name="Wang X."/>
            <person name="Liu X."/>
            <person name="Wang F."/>
            <person name="Yang Y."/>
            <person name="An X."/>
            <person name="Dong Z."/>
            <person name="Zhang K."/>
            <person name="Zhang X."/>
            <person name="Luo M.C."/>
            <person name="Dvorak J."/>
            <person name="Tong Y."/>
            <person name="Wang J."/>
            <person name="Yang H."/>
            <person name="Li Z."/>
            <person name="Wang D."/>
            <person name="Zhang A."/>
            <person name="Wang J."/>
        </authorList>
    </citation>
    <scope>NUCLEOTIDE SEQUENCE</scope>
    <source>
        <strain evidence="3">cv. G1812</strain>
    </source>
</reference>